<feature type="compositionally biased region" description="Low complexity" evidence="1">
    <location>
        <begin position="217"/>
        <end position="243"/>
    </location>
</feature>
<organism evidence="2 3">
    <name type="scientific">Basidiobolus meristosporus CBS 931.73</name>
    <dbReference type="NCBI Taxonomy" id="1314790"/>
    <lineage>
        <taxon>Eukaryota</taxon>
        <taxon>Fungi</taxon>
        <taxon>Fungi incertae sedis</taxon>
        <taxon>Zoopagomycota</taxon>
        <taxon>Entomophthoromycotina</taxon>
        <taxon>Basidiobolomycetes</taxon>
        <taxon>Basidiobolales</taxon>
        <taxon>Basidiobolaceae</taxon>
        <taxon>Basidiobolus</taxon>
    </lineage>
</organism>
<dbReference type="GO" id="GO:0003677">
    <property type="term" value="F:DNA binding"/>
    <property type="evidence" value="ECO:0007669"/>
    <property type="project" value="TreeGrafter"/>
</dbReference>
<protein>
    <recommendedName>
        <fullName evidence="4">Camp independent regulatory protein</fullName>
    </recommendedName>
</protein>
<accession>A0A1Y1YLC4</accession>
<evidence type="ECO:0000256" key="1">
    <source>
        <dbReference type="SAM" id="MobiDB-lite"/>
    </source>
</evidence>
<feature type="region of interest" description="Disordered" evidence="1">
    <location>
        <begin position="188"/>
        <end position="243"/>
    </location>
</feature>
<dbReference type="OrthoDB" id="5572844at2759"/>
<comment type="caution">
    <text evidence="2">The sequence shown here is derived from an EMBL/GenBank/DDBJ whole genome shotgun (WGS) entry which is preliminary data.</text>
</comment>
<proteinExistence type="predicted"/>
<dbReference type="InterPro" id="IPR018608">
    <property type="entry name" value="Gti1/Pac2"/>
</dbReference>
<evidence type="ECO:0000313" key="3">
    <source>
        <dbReference type="Proteomes" id="UP000193498"/>
    </source>
</evidence>
<dbReference type="PANTHER" id="PTHR28027:SF1">
    <property type="entry name" value="CAMP INDEPENDENT REGULATORY PROTEIN (AFU_ORTHOLOGUE AFUA_3G09640)"/>
    <property type="match status" value="1"/>
</dbReference>
<evidence type="ECO:0008006" key="4">
    <source>
        <dbReference type="Google" id="ProtNLM"/>
    </source>
</evidence>
<dbReference type="EMBL" id="MCFE01000110">
    <property type="protein sequence ID" value="ORX98633.1"/>
    <property type="molecule type" value="Genomic_DNA"/>
</dbReference>
<reference evidence="2 3" key="1">
    <citation type="submission" date="2016-07" db="EMBL/GenBank/DDBJ databases">
        <title>Pervasive Adenine N6-methylation of Active Genes in Fungi.</title>
        <authorList>
            <consortium name="DOE Joint Genome Institute"/>
            <person name="Mondo S.J."/>
            <person name="Dannebaum R.O."/>
            <person name="Kuo R.C."/>
            <person name="Labutti K."/>
            <person name="Haridas S."/>
            <person name="Kuo A."/>
            <person name="Salamov A."/>
            <person name="Ahrendt S.R."/>
            <person name="Lipzen A."/>
            <person name="Sullivan W."/>
            <person name="Andreopoulos W.B."/>
            <person name="Clum A."/>
            <person name="Lindquist E."/>
            <person name="Daum C."/>
            <person name="Ramamoorthy G.K."/>
            <person name="Gryganskyi A."/>
            <person name="Culley D."/>
            <person name="Magnuson J.K."/>
            <person name="James T.Y."/>
            <person name="O'Malley M.A."/>
            <person name="Stajich J.E."/>
            <person name="Spatafora J.W."/>
            <person name="Visel A."/>
            <person name="Grigoriev I.V."/>
        </authorList>
    </citation>
    <scope>NUCLEOTIDE SEQUENCE [LARGE SCALE GENOMIC DNA]</scope>
    <source>
        <strain evidence="2 3">CBS 931.73</strain>
    </source>
</reference>
<gene>
    <name evidence="2" type="ORF">K493DRAFT_313564</name>
</gene>
<dbReference type="Proteomes" id="UP000193498">
    <property type="component" value="Unassembled WGS sequence"/>
</dbReference>
<dbReference type="PANTHER" id="PTHR28027">
    <property type="entry name" value="TRANSCRIPTIONAL REGULATOR MIT1"/>
    <property type="match status" value="1"/>
</dbReference>
<evidence type="ECO:0000313" key="2">
    <source>
        <dbReference type="EMBL" id="ORX98633.1"/>
    </source>
</evidence>
<name>A0A1Y1YLC4_9FUNG</name>
<sequence length="297" mass="34148">MATAMETYYGYVENVHDALLIFEACRLGQLRRVQRRLSDKERRSLRSGSVYVWEEEEASMKRWTDGRTWSPSRVHGCFLTYRELESKRKSAKVTESPTLYGYCSDLEQSSDHFQYKSDGLIKQSLCYTTADGHRLHLISYHNKYHVATGNLRSPSREPLFAHITIPKGLYPDMTPEYVPNGGYPMPVEDSFAPRNLPRRPSYMRIPHSQPQYPTQTQLKSQSRSVSSSEKPRSLSPLSCPSPTLLREYELPSLRSPSPPQWEPLPPLDIPCLDVQISRPLHSEDRRQLSVLSVALTF</sequence>
<dbReference type="InParanoid" id="A0A1Y1YLC4"/>
<keyword evidence="3" id="KW-1185">Reference proteome</keyword>
<dbReference type="AlphaFoldDB" id="A0A1Y1YLC4"/>
<dbReference type="Pfam" id="PF09729">
    <property type="entry name" value="Gti1_Pac2"/>
    <property type="match status" value="1"/>
</dbReference>